<dbReference type="SUPFAM" id="SSF46785">
    <property type="entry name" value="Winged helix' DNA-binding domain"/>
    <property type="match status" value="1"/>
</dbReference>
<dbReference type="PATRIC" id="fig|1423772.3.peg.2058"/>
<reference evidence="2 3" key="1">
    <citation type="journal article" date="2015" name="Genome Announc.">
        <title>Expanding the biotechnology potential of lactobacilli through comparative genomics of 213 strains and associated genera.</title>
        <authorList>
            <person name="Sun Z."/>
            <person name="Harris H.M."/>
            <person name="McCann A."/>
            <person name="Guo C."/>
            <person name="Argimon S."/>
            <person name="Zhang W."/>
            <person name="Yang X."/>
            <person name="Jeffery I.B."/>
            <person name="Cooney J.C."/>
            <person name="Kagawa T.F."/>
            <person name="Liu W."/>
            <person name="Song Y."/>
            <person name="Salvetti E."/>
            <person name="Wrobel A."/>
            <person name="Rasinkangas P."/>
            <person name="Parkhill J."/>
            <person name="Rea M.C."/>
            <person name="O'Sullivan O."/>
            <person name="Ritari J."/>
            <person name="Douillard F.P."/>
            <person name="Paul Ross R."/>
            <person name="Yang R."/>
            <person name="Briner A.E."/>
            <person name="Felis G.E."/>
            <person name="de Vos W.M."/>
            <person name="Barrangou R."/>
            <person name="Klaenhammer T.R."/>
            <person name="Caufield P.W."/>
            <person name="Cui Y."/>
            <person name="Zhang H."/>
            <person name="O'Toole P.W."/>
        </authorList>
    </citation>
    <scope>NUCLEOTIDE SEQUENCE [LARGE SCALE GENOMIC DNA]</scope>
    <source>
        <strain evidence="2 3">DSM 20452</strain>
    </source>
</reference>
<evidence type="ECO:0000259" key="1">
    <source>
        <dbReference type="Pfam" id="PF03551"/>
    </source>
</evidence>
<dbReference type="InterPro" id="IPR052509">
    <property type="entry name" value="Metal_resp_DNA-bind_regulator"/>
</dbReference>
<dbReference type="InterPro" id="IPR005149">
    <property type="entry name" value="Tscrpt_reg_PadR_N"/>
</dbReference>
<dbReference type="PANTHER" id="PTHR33169:SF14">
    <property type="entry name" value="TRANSCRIPTIONAL REGULATOR RV3488"/>
    <property type="match status" value="1"/>
</dbReference>
<protein>
    <recommendedName>
        <fullName evidence="1">Transcription regulator PadR N-terminal domain-containing protein</fullName>
    </recommendedName>
</protein>
<dbReference type="InterPro" id="IPR036388">
    <property type="entry name" value="WH-like_DNA-bd_sf"/>
</dbReference>
<sequence>MNNSQLLKGTLEGCVLLVISQQEVYGYELVTKLQHLGFFDLSAGTVYPLLQKLERQGYLESQLRASNEGPKRKYYHLTASGQRQIQNFITDWQQLTATVTAVIEQTGGSKDGAIERKK</sequence>
<dbReference type="InterPro" id="IPR036390">
    <property type="entry name" value="WH_DNA-bd_sf"/>
</dbReference>
<organism evidence="2 3">
    <name type="scientific">Ligilactobacillus murinus DSM 20452 = NBRC 14221</name>
    <dbReference type="NCBI Taxonomy" id="1423772"/>
    <lineage>
        <taxon>Bacteria</taxon>
        <taxon>Bacillati</taxon>
        <taxon>Bacillota</taxon>
        <taxon>Bacilli</taxon>
        <taxon>Lactobacillales</taxon>
        <taxon>Lactobacillaceae</taxon>
        <taxon>Ligilactobacillus</taxon>
    </lineage>
</organism>
<evidence type="ECO:0000313" key="2">
    <source>
        <dbReference type="EMBL" id="KRM76185.1"/>
    </source>
</evidence>
<dbReference type="AlphaFoldDB" id="A0A0R2BIZ8"/>
<feature type="domain" description="Transcription regulator PadR N-terminal" evidence="1">
    <location>
        <begin position="15"/>
        <end position="86"/>
    </location>
</feature>
<dbReference type="Pfam" id="PF03551">
    <property type="entry name" value="PadR"/>
    <property type="match status" value="1"/>
</dbReference>
<name>A0A0R2BIZ8_9LACO</name>
<comment type="caution">
    <text evidence="2">The sequence shown here is derived from an EMBL/GenBank/DDBJ whole genome shotgun (WGS) entry which is preliminary data.</text>
</comment>
<gene>
    <name evidence="2" type="ORF">FC48_GL001924</name>
</gene>
<dbReference type="RefSeq" id="WP_056958712.1">
    <property type="nucleotide sequence ID" value="NZ_AYYN01000045.1"/>
</dbReference>
<dbReference type="PANTHER" id="PTHR33169">
    <property type="entry name" value="PADR-FAMILY TRANSCRIPTIONAL REGULATOR"/>
    <property type="match status" value="1"/>
</dbReference>
<dbReference type="EMBL" id="AYYN01000045">
    <property type="protein sequence ID" value="KRM76185.1"/>
    <property type="molecule type" value="Genomic_DNA"/>
</dbReference>
<proteinExistence type="predicted"/>
<dbReference type="Proteomes" id="UP000051612">
    <property type="component" value="Unassembled WGS sequence"/>
</dbReference>
<evidence type="ECO:0000313" key="3">
    <source>
        <dbReference type="Proteomes" id="UP000051612"/>
    </source>
</evidence>
<dbReference type="Gene3D" id="1.10.10.10">
    <property type="entry name" value="Winged helix-like DNA-binding domain superfamily/Winged helix DNA-binding domain"/>
    <property type="match status" value="1"/>
</dbReference>
<accession>A0A0R2BIZ8</accession>